<feature type="domain" description="Glycosyltransferase 2-like" evidence="2">
    <location>
        <begin position="204"/>
        <end position="428"/>
    </location>
</feature>
<dbReference type="AlphaFoldDB" id="A0A507FKV5"/>
<protein>
    <recommendedName>
        <fullName evidence="2">Glycosyltransferase 2-like domain-containing protein</fullName>
    </recommendedName>
</protein>
<dbReference type="PANTHER" id="PTHR36851">
    <property type="entry name" value="UNNAMED PRODUCT"/>
    <property type="match status" value="1"/>
</dbReference>
<gene>
    <name evidence="3" type="ORF">CcCBS67573_g02767</name>
</gene>
<feature type="transmembrane region" description="Helical" evidence="1">
    <location>
        <begin position="13"/>
        <end position="31"/>
    </location>
</feature>
<dbReference type="InterPro" id="IPR001173">
    <property type="entry name" value="Glyco_trans_2-like"/>
</dbReference>
<keyword evidence="1" id="KW-1133">Transmembrane helix</keyword>
<dbReference type="EMBL" id="QEAP01000062">
    <property type="protein sequence ID" value="TPX75956.1"/>
    <property type="molecule type" value="Genomic_DNA"/>
</dbReference>
<organism evidence="3 4">
    <name type="scientific">Chytriomyces confervae</name>
    <dbReference type="NCBI Taxonomy" id="246404"/>
    <lineage>
        <taxon>Eukaryota</taxon>
        <taxon>Fungi</taxon>
        <taxon>Fungi incertae sedis</taxon>
        <taxon>Chytridiomycota</taxon>
        <taxon>Chytridiomycota incertae sedis</taxon>
        <taxon>Chytridiomycetes</taxon>
        <taxon>Chytridiales</taxon>
        <taxon>Chytriomycetaceae</taxon>
        <taxon>Chytriomyces</taxon>
    </lineage>
</organism>
<dbReference type="STRING" id="246404.A0A507FKV5"/>
<feature type="transmembrane region" description="Helical" evidence="1">
    <location>
        <begin position="537"/>
        <end position="559"/>
    </location>
</feature>
<proteinExistence type="predicted"/>
<sequence length="628" mass="70549">MVKRPNNDALRQVMLRVAGVLLILLLPFTLLAPRHAPVVFAVYYAFLNAVLALSTWRTALGIAAVWFLSRRHSHQHWSLEADDRDPDAEQSRFHLRLKDVVHIILLPNYKEDPETLSDTLNVLASHARARSNYKICLAMEASEEGCAEKAQSIADLFHSSFLSIEFSVHPKNLPGEMRGKSSNVSWAAKHMAATVPAEESHKHIITATDADSCFTADYFESVASHYVREQDPLVRRIFLFVPIILFDRNASSVAPFVRMFDFSWSSAHMAFFLPYYPFAPALSSYSVPLDLCAAVDFWDTGAEAMAEDMHMTLKLTMATGGRLRTIHIYSPISQCNVVGVQKTWSSDTYARLVQLKRHDWGGALEFSYFLRIVFSRLFSFNRPSSPSKLPKDFFAPATFLGRCKQATTLSFMFYHMWEITVWAIHAVIINVLAIFLVPGAGPAFLSVIPNAYWNAVAGNMPVPAILPQTFAVVSYIQLSLLPTVVAIAIAYEGMYSWCHVGRWNLDNHRKGSESNHGYTSLGARSSLVSDKRKWYQFWEWILFIISAAVFALFMCWVSLLQLGTDQLEYVVAAKPKSVSNTPLPHATALHTPTPSEVVRVSSSLATIQPVPEADDDKFLPTKAYRQEE</sequence>
<keyword evidence="1" id="KW-0812">Transmembrane</keyword>
<dbReference type="Gene3D" id="3.90.550.10">
    <property type="entry name" value="Spore Coat Polysaccharide Biosynthesis Protein SpsA, Chain A"/>
    <property type="match status" value="1"/>
</dbReference>
<dbReference type="Pfam" id="PF13632">
    <property type="entry name" value="Glyco_trans_2_3"/>
    <property type="match status" value="1"/>
</dbReference>
<keyword evidence="4" id="KW-1185">Reference proteome</keyword>
<dbReference type="OrthoDB" id="5819478at2759"/>
<dbReference type="PANTHER" id="PTHR36851:SF1">
    <property type="entry name" value="GLYCO_TRANS_2-LIKE DOMAIN-CONTAINING PROTEIN"/>
    <property type="match status" value="1"/>
</dbReference>
<dbReference type="InterPro" id="IPR029044">
    <property type="entry name" value="Nucleotide-diphossugar_trans"/>
</dbReference>
<evidence type="ECO:0000313" key="3">
    <source>
        <dbReference type="EMBL" id="TPX75956.1"/>
    </source>
</evidence>
<accession>A0A507FKV5</accession>
<comment type="caution">
    <text evidence="3">The sequence shown here is derived from an EMBL/GenBank/DDBJ whole genome shotgun (WGS) entry which is preliminary data.</text>
</comment>
<evidence type="ECO:0000259" key="2">
    <source>
        <dbReference type="Pfam" id="PF13632"/>
    </source>
</evidence>
<reference evidence="3 4" key="1">
    <citation type="journal article" date="2019" name="Sci. Rep.">
        <title>Comparative genomics of chytrid fungi reveal insights into the obligate biotrophic and pathogenic lifestyle of Synchytrium endobioticum.</title>
        <authorList>
            <person name="van de Vossenberg B.T.L.H."/>
            <person name="Warris S."/>
            <person name="Nguyen H.D.T."/>
            <person name="van Gent-Pelzer M.P.E."/>
            <person name="Joly D.L."/>
            <person name="van de Geest H.C."/>
            <person name="Bonants P.J.M."/>
            <person name="Smith D.S."/>
            <person name="Levesque C.A."/>
            <person name="van der Lee T.A.J."/>
        </authorList>
    </citation>
    <scope>NUCLEOTIDE SEQUENCE [LARGE SCALE GENOMIC DNA]</scope>
    <source>
        <strain evidence="3 4">CBS 675.73</strain>
    </source>
</reference>
<dbReference type="Proteomes" id="UP000320333">
    <property type="component" value="Unassembled WGS sequence"/>
</dbReference>
<dbReference type="SUPFAM" id="SSF53448">
    <property type="entry name" value="Nucleotide-diphospho-sugar transferases"/>
    <property type="match status" value="1"/>
</dbReference>
<feature type="transmembrane region" description="Helical" evidence="1">
    <location>
        <begin position="419"/>
        <end position="445"/>
    </location>
</feature>
<evidence type="ECO:0000313" key="4">
    <source>
        <dbReference type="Proteomes" id="UP000320333"/>
    </source>
</evidence>
<feature type="transmembrane region" description="Helical" evidence="1">
    <location>
        <begin position="43"/>
        <end position="68"/>
    </location>
</feature>
<evidence type="ECO:0000256" key="1">
    <source>
        <dbReference type="SAM" id="Phobius"/>
    </source>
</evidence>
<feature type="transmembrane region" description="Helical" evidence="1">
    <location>
        <begin position="465"/>
        <end position="491"/>
    </location>
</feature>
<name>A0A507FKV5_9FUNG</name>
<keyword evidence="1" id="KW-0472">Membrane</keyword>